<dbReference type="GeneID" id="95761814"/>
<accession>A0A9W6FIN0</accession>
<dbReference type="EMBL" id="JAVDPY010000002">
    <property type="protein sequence ID" value="MDR6333069.1"/>
    <property type="molecule type" value="Genomic_DNA"/>
</dbReference>
<dbReference type="Proteomes" id="UP001144397">
    <property type="component" value="Unassembled WGS sequence"/>
</dbReference>
<organism evidence="2 4">
    <name type="scientific">Xanthobacter flavus</name>
    <dbReference type="NCBI Taxonomy" id="281"/>
    <lineage>
        <taxon>Bacteria</taxon>
        <taxon>Pseudomonadati</taxon>
        <taxon>Pseudomonadota</taxon>
        <taxon>Alphaproteobacteria</taxon>
        <taxon>Hyphomicrobiales</taxon>
        <taxon>Xanthobacteraceae</taxon>
        <taxon>Xanthobacter</taxon>
    </lineage>
</organism>
<keyword evidence="1" id="KW-0812">Transmembrane</keyword>
<evidence type="ECO:0000313" key="5">
    <source>
        <dbReference type="Proteomes" id="UP001245370"/>
    </source>
</evidence>
<evidence type="ECO:0000313" key="2">
    <source>
        <dbReference type="EMBL" id="GLI21346.1"/>
    </source>
</evidence>
<dbReference type="AlphaFoldDB" id="A0A9W6FIN0"/>
<keyword evidence="5" id="KW-1185">Reference proteome</keyword>
<keyword evidence="1" id="KW-0472">Membrane</keyword>
<dbReference type="Proteomes" id="UP001245370">
    <property type="component" value="Unassembled WGS sequence"/>
</dbReference>
<feature type="transmembrane region" description="Helical" evidence="1">
    <location>
        <begin position="12"/>
        <end position="32"/>
    </location>
</feature>
<evidence type="ECO:0000256" key="1">
    <source>
        <dbReference type="SAM" id="Phobius"/>
    </source>
</evidence>
<gene>
    <name evidence="3" type="ORF">GGQ86_001533</name>
    <name evidence="2" type="ORF">XFLAVUS301_10200</name>
</gene>
<dbReference type="EMBL" id="BSDO01000001">
    <property type="protein sequence ID" value="GLI21346.1"/>
    <property type="molecule type" value="Genomic_DNA"/>
</dbReference>
<reference evidence="2" key="1">
    <citation type="submission" date="2022-12" db="EMBL/GenBank/DDBJ databases">
        <title>Reference genome sequencing for broad-spectrum identification of bacterial and archaeal isolates by mass spectrometry.</title>
        <authorList>
            <person name="Sekiguchi Y."/>
            <person name="Tourlousse D.M."/>
        </authorList>
    </citation>
    <scope>NUCLEOTIDE SEQUENCE</scope>
    <source>
        <strain evidence="2">301</strain>
    </source>
</reference>
<evidence type="ECO:0000313" key="4">
    <source>
        <dbReference type="Proteomes" id="UP001144397"/>
    </source>
</evidence>
<reference evidence="3 5" key="2">
    <citation type="submission" date="2023-07" db="EMBL/GenBank/DDBJ databases">
        <title>Genomic Encyclopedia of Type Strains, Phase IV (KMG-IV): sequencing the most valuable type-strain genomes for metagenomic binning, comparative biology and taxonomic classification.</title>
        <authorList>
            <person name="Goeker M."/>
        </authorList>
    </citation>
    <scope>NUCLEOTIDE SEQUENCE [LARGE SCALE GENOMIC DNA]</scope>
    <source>
        <strain evidence="3 5">DSM 338</strain>
    </source>
</reference>
<name>A0A9W6FIN0_XANFL</name>
<protein>
    <submittedName>
        <fullName evidence="3">Uncharacterized protein (DUF983 family)</fullName>
    </submittedName>
</protein>
<proteinExistence type="predicted"/>
<sequence length="75" mass="8068">MSSLAILAHLRFLGLMMIGAYALINAILALLSPVTAGWPIWASTLLAVPPMVMGMVHLVLPIARRHLARPDGKRA</sequence>
<keyword evidence="1" id="KW-1133">Transmembrane helix</keyword>
<comment type="caution">
    <text evidence="2">The sequence shown here is derived from an EMBL/GenBank/DDBJ whole genome shotgun (WGS) entry which is preliminary data.</text>
</comment>
<feature type="transmembrane region" description="Helical" evidence="1">
    <location>
        <begin position="38"/>
        <end position="60"/>
    </location>
</feature>
<evidence type="ECO:0000313" key="3">
    <source>
        <dbReference type="EMBL" id="MDR6333069.1"/>
    </source>
</evidence>
<dbReference type="RefSeq" id="WP_281805866.1">
    <property type="nucleotide sequence ID" value="NZ_BSDO01000001.1"/>
</dbReference>